<feature type="signal peptide" evidence="1">
    <location>
        <begin position="1"/>
        <end position="31"/>
    </location>
</feature>
<dbReference type="Gene3D" id="2.60.40.10">
    <property type="entry name" value="Immunoglobulins"/>
    <property type="match status" value="1"/>
</dbReference>
<dbReference type="InterPro" id="IPR049366">
    <property type="entry name" value="RGL11_C"/>
</dbReference>
<protein>
    <submittedName>
        <fullName evidence="4">Rhamnogalacturonan exolyase YesX</fullName>
    </submittedName>
</protein>
<dbReference type="InterPro" id="IPR041624">
    <property type="entry name" value="RGI_lyase"/>
</dbReference>
<feature type="domain" description="Rhamnogalacturonan I lyase beta-sheet" evidence="2">
    <location>
        <begin position="53"/>
        <end position="143"/>
    </location>
</feature>
<dbReference type="CDD" id="cd10318">
    <property type="entry name" value="RGL11"/>
    <property type="match status" value="1"/>
</dbReference>
<dbReference type="InterPro" id="IPR034641">
    <property type="entry name" value="RGL11"/>
</dbReference>
<dbReference type="Proteomes" id="UP000642819">
    <property type="component" value="Unassembled WGS sequence"/>
</dbReference>
<feature type="chain" id="PRO_5046023892" evidence="1">
    <location>
        <begin position="32"/>
        <end position="853"/>
    </location>
</feature>
<sequence length="853" mass="89878">MMNRFTIPVRGALAALAVGCLAAGSVSPALAAPSAGGPAAREHAEPLTLSGTQLEDLDRGLVAVAADDQVFLSWRLLASEVRGASAGGMTGTGFVVYRDGERIAAVDSSTNYVDPGGTAESRYAVAPVVNGVELDAGEEATAWGRGYHDLPLQKPADGVTPAGEAYTYSANDVSVGDVTGDGAYEYVVKWDPSNSKDVSQKGYTGNTYLDTYTLEGELLNRIDLGVNIRSGAHYTQFLVQDFDGDGRSEIMVKTAPGTSSTTYDDGAAASTSHVTLPEADVAAGVGHGDDYRMSAADYREHVIDLFAAWHEHPEVAAGNWPATLEEALGIDAAHDYPLSRADATELADYFIDEYAPGRSGRNDLTTFEGFVITGPEYLTVFDGETGAELDTVDYDPARGDDGLLWGDYAMSRIEPGNRVDRFLATTAYLDGEKPSAVFARGYYTRTAVAAYDFDGERLSQRWLADSGHVPMDNPFDAAPHGSDGSDPVYGEIASQGFHSMMPADLDGDGRQEIFYGGAALDDDGGVLYSTTDTLPAGSAAPGETAKLGHGDAMHVGDLDPDRPGLEAWTVHESGAWAPYGSVMRDAATGDVLFGAYSGRDTGRGMVGDVDPNTPGLEVWASMPGGTDASGLLSATGEHLGDETPGTNASIRFAGDGTTSIIGRDGDSQPVVRNTAAGTEWVAEGTRTNNGTKGNPSLVADVLGDWREELIVPTEDSSALRFYTSTDQTDIKLPTLMHDAQYRSQVSGQQTSYNQPAYPGYYLASDVDYGDVPVLTEAAAPAAPKVKDRKGGERDEVKVRAGHPAFTYFVDGEPVTSANGKVALEGDAVVVAIPNPGYRVEQGAQTRWEVGAGE</sequence>
<dbReference type="SUPFAM" id="SSF69318">
    <property type="entry name" value="Integrin alpha N-terminal domain"/>
    <property type="match status" value="1"/>
</dbReference>
<accession>A0ABQ3GJ43</accession>
<evidence type="ECO:0000256" key="1">
    <source>
        <dbReference type="SAM" id="SignalP"/>
    </source>
</evidence>
<dbReference type="PANTHER" id="PTHR43118:SF1">
    <property type="entry name" value="RHAMNOGALACTURONAN LYASE (EUROFUNG)"/>
    <property type="match status" value="1"/>
</dbReference>
<evidence type="ECO:0000259" key="2">
    <source>
        <dbReference type="Pfam" id="PF18370"/>
    </source>
</evidence>
<keyword evidence="5" id="KW-1185">Reference proteome</keyword>
<dbReference type="Pfam" id="PF21348">
    <property type="entry name" value="RGL11_C"/>
    <property type="match status" value="2"/>
</dbReference>
<evidence type="ECO:0000313" key="5">
    <source>
        <dbReference type="Proteomes" id="UP000642819"/>
    </source>
</evidence>
<dbReference type="InterPro" id="IPR028994">
    <property type="entry name" value="Integrin_alpha_N"/>
</dbReference>
<evidence type="ECO:0000313" key="4">
    <source>
        <dbReference type="EMBL" id="GHD10072.1"/>
    </source>
</evidence>
<dbReference type="PANTHER" id="PTHR43118">
    <property type="entry name" value="RHAMNOGALACTURONAN LYASE (EUROFUNG)"/>
    <property type="match status" value="1"/>
</dbReference>
<organism evidence="4 5">
    <name type="scientific">Zhihengliuella salsuginis</name>
    <dbReference type="NCBI Taxonomy" id="578222"/>
    <lineage>
        <taxon>Bacteria</taxon>
        <taxon>Bacillati</taxon>
        <taxon>Actinomycetota</taxon>
        <taxon>Actinomycetes</taxon>
        <taxon>Micrococcales</taxon>
        <taxon>Micrococcaceae</taxon>
        <taxon>Zhihengliuella</taxon>
    </lineage>
</organism>
<evidence type="ECO:0000259" key="3">
    <source>
        <dbReference type="Pfam" id="PF21348"/>
    </source>
</evidence>
<dbReference type="Pfam" id="PF18370">
    <property type="entry name" value="RGI_lyase"/>
    <property type="match status" value="1"/>
</dbReference>
<proteinExistence type="predicted"/>
<name>A0ABQ3GJ43_9MICC</name>
<dbReference type="EMBL" id="BMXK01000010">
    <property type="protein sequence ID" value="GHD10072.1"/>
    <property type="molecule type" value="Genomic_DNA"/>
</dbReference>
<feature type="domain" description="Rhamnogalacturonan lyase family 11 C-terminal" evidence="3">
    <location>
        <begin position="362"/>
        <end position="768"/>
    </location>
</feature>
<feature type="domain" description="Rhamnogalacturonan lyase family 11 C-terminal" evidence="3">
    <location>
        <begin position="147"/>
        <end position="261"/>
    </location>
</feature>
<reference evidence="5" key="1">
    <citation type="journal article" date="2019" name="Int. J. Syst. Evol. Microbiol.">
        <title>The Global Catalogue of Microorganisms (GCM) 10K type strain sequencing project: providing services to taxonomists for standard genome sequencing and annotation.</title>
        <authorList>
            <consortium name="The Broad Institute Genomics Platform"/>
            <consortium name="The Broad Institute Genome Sequencing Center for Infectious Disease"/>
            <person name="Wu L."/>
            <person name="Ma J."/>
        </authorList>
    </citation>
    <scope>NUCLEOTIDE SEQUENCE [LARGE SCALE GENOMIC DNA]</scope>
    <source>
        <strain evidence="5">KCTC 19466</strain>
    </source>
</reference>
<dbReference type="InterPro" id="IPR013783">
    <property type="entry name" value="Ig-like_fold"/>
</dbReference>
<gene>
    <name evidence="4" type="primary">yesX</name>
    <name evidence="4" type="ORF">GCM10008096_23220</name>
</gene>
<comment type="caution">
    <text evidence="4">The sequence shown here is derived from an EMBL/GenBank/DDBJ whole genome shotgun (WGS) entry which is preliminary data.</text>
</comment>
<keyword evidence="1" id="KW-0732">Signal</keyword>